<comment type="caution">
    <text evidence="3">The sequence shown here is derived from an EMBL/GenBank/DDBJ whole genome shotgun (WGS) entry which is preliminary data.</text>
</comment>
<feature type="domain" description="Heterokaryon incompatibility" evidence="2">
    <location>
        <begin position="124"/>
        <end position="279"/>
    </location>
</feature>
<name>A0AAN9YLI5_9PEZI</name>
<keyword evidence="4" id="KW-1185">Reference proteome</keyword>
<dbReference type="InterPro" id="IPR010730">
    <property type="entry name" value="HET"/>
</dbReference>
<evidence type="ECO:0000259" key="2">
    <source>
        <dbReference type="Pfam" id="PF06985"/>
    </source>
</evidence>
<dbReference type="PANTHER" id="PTHR33112">
    <property type="entry name" value="DOMAIN PROTEIN, PUTATIVE-RELATED"/>
    <property type="match status" value="1"/>
</dbReference>
<gene>
    <name evidence="3" type="ORF">SLS62_009164</name>
</gene>
<feature type="region of interest" description="Disordered" evidence="1">
    <location>
        <begin position="377"/>
        <end position="402"/>
    </location>
</feature>
<feature type="region of interest" description="Disordered" evidence="1">
    <location>
        <begin position="310"/>
        <end position="329"/>
    </location>
</feature>
<evidence type="ECO:0000313" key="3">
    <source>
        <dbReference type="EMBL" id="KAK7747109.1"/>
    </source>
</evidence>
<dbReference type="PANTHER" id="PTHR33112:SF16">
    <property type="entry name" value="HETEROKARYON INCOMPATIBILITY DOMAIN-CONTAINING PROTEIN"/>
    <property type="match status" value="1"/>
</dbReference>
<dbReference type="Proteomes" id="UP001320420">
    <property type="component" value="Unassembled WGS sequence"/>
</dbReference>
<evidence type="ECO:0000256" key="1">
    <source>
        <dbReference type="SAM" id="MobiDB-lite"/>
    </source>
</evidence>
<feature type="compositionally biased region" description="Pro residues" evidence="1">
    <location>
        <begin position="315"/>
        <end position="325"/>
    </location>
</feature>
<dbReference type="AlphaFoldDB" id="A0AAN9YLI5"/>
<protein>
    <recommendedName>
        <fullName evidence="2">Heterokaryon incompatibility domain-containing protein</fullName>
    </recommendedName>
</protein>
<dbReference type="Pfam" id="PF06985">
    <property type="entry name" value="HET"/>
    <property type="match status" value="1"/>
</dbReference>
<organism evidence="3 4">
    <name type="scientific">Diatrype stigma</name>
    <dbReference type="NCBI Taxonomy" id="117547"/>
    <lineage>
        <taxon>Eukaryota</taxon>
        <taxon>Fungi</taxon>
        <taxon>Dikarya</taxon>
        <taxon>Ascomycota</taxon>
        <taxon>Pezizomycotina</taxon>
        <taxon>Sordariomycetes</taxon>
        <taxon>Xylariomycetidae</taxon>
        <taxon>Xylariales</taxon>
        <taxon>Diatrypaceae</taxon>
        <taxon>Diatrype</taxon>
    </lineage>
</organism>
<evidence type="ECO:0000313" key="4">
    <source>
        <dbReference type="Proteomes" id="UP001320420"/>
    </source>
</evidence>
<accession>A0AAN9YLI5</accession>
<sequence length="641" mass="71387">MEQLWAPDDPGLMAREGQFYMRFDSERFTLHGQANHPVLQIYSAKGQPQAYRFPHAPELPVNAAATTTHKFIRRCLEDCVRNHIACRKAGQGLDPIWPKRVLQIDPSSARVRLVPFNKSMDQQYTALSYCWGPGQPPFKATQTTLPALRDGISVKVLPRTIADAVRFSLQIGCTLIWVDSLCIVQDDPADWDEESGKMSTVYQRALATLITSSAATCNDGFLQTEREGSVLLCPSSSQHAEVRARKLCEVGHHQPQSFLHSAEYRRYEPIDVRGWTLQEKRLSPRCVIFTDSEVQWECHAAHACECGQAPSKELAPPPSPSPSQSPPLLTREEEEWFDVLHDYTNRRLTVNTDRLTALAGVSRAMARTLSRARALGRLQQQQQGRHKRLRVEPEPEPELGPETESRFAAGIWMDAEPSVLTMRGLLWTRAGAPFMQAAYCPPQTYLAPSWSWASIVGEVNHLAVAKFAAASYPTHLVEVDLTAATADPFGRVTFGFMRVNGPLLRAGMVWKKGGTMHLTSSSPDSPAAGSCDVDCPLERVPMPRDGGRKSSGFTVQRQTAASAEESERLFAITEFPETEVFVLPIMEYVNNWGALANRVVESLVLGRSPTLPGYQRLGTISMDLKNTRLEDISVPEDVYIF</sequence>
<proteinExistence type="predicted"/>
<dbReference type="EMBL" id="JAKJXP020000093">
    <property type="protein sequence ID" value="KAK7747109.1"/>
    <property type="molecule type" value="Genomic_DNA"/>
</dbReference>
<reference evidence="3 4" key="1">
    <citation type="submission" date="2024-02" db="EMBL/GenBank/DDBJ databases">
        <title>De novo assembly and annotation of 12 fungi associated with fruit tree decline syndrome in Ontario, Canada.</title>
        <authorList>
            <person name="Sulman M."/>
            <person name="Ellouze W."/>
            <person name="Ilyukhin E."/>
        </authorList>
    </citation>
    <scope>NUCLEOTIDE SEQUENCE [LARGE SCALE GENOMIC DNA]</scope>
    <source>
        <strain evidence="3 4">M11/M66-122</strain>
    </source>
</reference>